<evidence type="ECO:0000259" key="2">
    <source>
        <dbReference type="Pfam" id="PF00144"/>
    </source>
</evidence>
<organism evidence="3 4">
    <name type="scientific">Amycolatopsis umgeniensis</name>
    <dbReference type="NCBI Taxonomy" id="336628"/>
    <lineage>
        <taxon>Bacteria</taxon>
        <taxon>Bacillati</taxon>
        <taxon>Actinomycetota</taxon>
        <taxon>Actinomycetes</taxon>
        <taxon>Pseudonocardiales</taxon>
        <taxon>Pseudonocardiaceae</taxon>
        <taxon>Amycolatopsis</taxon>
    </lineage>
</organism>
<keyword evidence="4" id="KW-1185">Reference proteome</keyword>
<feature type="domain" description="Beta-lactamase-related" evidence="2">
    <location>
        <begin position="76"/>
        <end position="223"/>
    </location>
</feature>
<proteinExistence type="predicted"/>
<dbReference type="Proteomes" id="UP000580861">
    <property type="component" value="Unassembled WGS sequence"/>
</dbReference>
<accession>A0A841B207</accession>
<dbReference type="EMBL" id="JACHMX010000001">
    <property type="protein sequence ID" value="MBB5852971.1"/>
    <property type="molecule type" value="Genomic_DNA"/>
</dbReference>
<dbReference type="Pfam" id="PF00144">
    <property type="entry name" value="Beta-lactamase"/>
    <property type="match status" value="1"/>
</dbReference>
<evidence type="ECO:0000313" key="3">
    <source>
        <dbReference type="EMBL" id="MBB5852971.1"/>
    </source>
</evidence>
<name>A0A841B207_9PSEU</name>
<reference evidence="3 4" key="1">
    <citation type="submission" date="2020-08" db="EMBL/GenBank/DDBJ databases">
        <title>Sequencing the genomes of 1000 actinobacteria strains.</title>
        <authorList>
            <person name="Klenk H.-P."/>
        </authorList>
    </citation>
    <scope>NUCLEOTIDE SEQUENCE [LARGE SCALE GENOMIC DNA]</scope>
    <source>
        <strain evidence="3 4">DSM 45272</strain>
    </source>
</reference>
<dbReference type="Gene3D" id="3.40.710.10">
    <property type="entry name" value="DD-peptidase/beta-lactamase superfamily"/>
    <property type="match status" value="1"/>
</dbReference>
<dbReference type="InterPro" id="IPR012338">
    <property type="entry name" value="Beta-lactam/transpept-like"/>
</dbReference>
<sequence length="241" mass="26067">MRQLLNHTAGFAHDPAGAKTKPDGTYDLAALVHAAMDDKPLSARNGVPLLQYRLPRPRPADRETHGPVRRRRDHRADRQTARAHRNLVPAPGKRTLTNPYLPGYVGFRVGDGFFWWEATTSKELSFWSSSAAMESTLADLAKFNRALVAGEVVSPKALAEMRTVVPWTPGSPTGYGLGQFNLQLSCGGMAWGHDGLLPTGHTSLTMATDDGRFASVVTNTNILPTEPGILDVANAALCEGK</sequence>
<dbReference type="SUPFAM" id="SSF56601">
    <property type="entry name" value="beta-lactamase/transpeptidase-like"/>
    <property type="match status" value="1"/>
</dbReference>
<dbReference type="InterPro" id="IPR001466">
    <property type="entry name" value="Beta-lactam-related"/>
</dbReference>
<feature type="region of interest" description="Disordered" evidence="1">
    <location>
        <begin position="55"/>
        <end position="91"/>
    </location>
</feature>
<comment type="caution">
    <text evidence="3">The sequence shown here is derived from an EMBL/GenBank/DDBJ whole genome shotgun (WGS) entry which is preliminary data.</text>
</comment>
<evidence type="ECO:0000256" key="1">
    <source>
        <dbReference type="SAM" id="MobiDB-lite"/>
    </source>
</evidence>
<protein>
    <submittedName>
        <fullName evidence="3">CubicO group peptidase (Beta-lactamase class C family)</fullName>
    </submittedName>
</protein>
<gene>
    <name evidence="3" type="ORF">HDA45_003058</name>
</gene>
<dbReference type="AlphaFoldDB" id="A0A841B207"/>
<evidence type="ECO:0000313" key="4">
    <source>
        <dbReference type="Proteomes" id="UP000580861"/>
    </source>
</evidence>